<dbReference type="PANTHER" id="PTHR10434">
    <property type="entry name" value="1-ACYL-SN-GLYCEROL-3-PHOSPHATE ACYLTRANSFERASE"/>
    <property type="match status" value="1"/>
</dbReference>
<protein>
    <submittedName>
        <fullName evidence="6">1-acyl-sn-glycerol-3-phosphate acyltransferase</fullName>
    </submittedName>
</protein>
<feature type="transmembrane region" description="Helical" evidence="4">
    <location>
        <begin position="56"/>
        <end position="77"/>
    </location>
</feature>
<keyword evidence="3 6" id="KW-0012">Acyltransferase</keyword>
<keyword evidence="2 6" id="KW-0808">Transferase</keyword>
<keyword evidence="4" id="KW-0472">Membrane</keyword>
<dbReference type="Proteomes" id="UP000199572">
    <property type="component" value="Unassembled WGS sequence"/>
</dbReference>
<dbReference type="SUPFAM" id="SSF69593">
    <property type="entry name" value="Glycerol-3-phosphate (1)-acyltransferase"/>
    <property type="match status" value="1"/>
</dbReference>
<dbReference type="GO" id="GO:0006654">
    <property type="term" value="P:phosphatidic acid biosynthetic process"/>
    <property type="evidence" value="ECO:0007669"/>
    <property type="project" value="TreeGrafter"/>
</dbReference>
<comment type="pathway">
    <text evidence="1">Lipid metabolism.</text>
</comment>
<accession>A0A1H9RL39</accession>
<evidence type="ECO:0000256" key="4">
    <source>
        <dbReference type="SAM" id="Phobius"/>
    </source>
</evidence>
<dbReference type="SMART" id="SM00563">
    <property type="entry name" value="PlsC"/>
    <property type="match status" value="1"/>
</dbReference>
<evidence type="ECO:0000256" key="2">
    <source>
        <dbReference type="ARBA" id="ARBA00022679"/>
    </source>
</evidence>
<organism evidence="6 7">
    <name type="scientific">Pedobacter rhizosphaerae</name>
    <dbReference type="NCBI Taxonomy" id="390241"/>
    <lineage>
        <taxon>Bacteria</taxon>
        <taxon>Pseudomonadati</taxon>
        <taxon>Bacteroidota</taxon>
        <taxon>Sphingobacteriia</taxon>
        <taxon>Sphingobacteriales</taxon>
        <taxon>Sphingobacteriaceae</taxon>
        <taxon>Pedobacter</taxon>
    </lineage>
</organism>
<dbReference type="Pfam" id="PF01553">
    <property type="entry name" value="Acyltransferase"/>
    <property type="match status" value="1"/>
</dbReference>
<reference evidence="6 7" key="1">
    <citation type="submission" date="2016-10" db="EMBL/GenBank/DDBJ databases">
        <authorList>
            <person name="de Groot N.N."/>
        </authorList>
    </citation>
    <scope>NUCLEOTIDE SEQUENCE [LARGE SCALE GENOMIC DNA]</scope>
    <source>
        <strain evidence="6 7">DSM 18610</strain>
    </source>
</reference>
<evidence type="ECO:0000313" key="6">
    <source>
        <dbReference type="EMBL" id="SER73470.1"/>
    </source>
</evidence>
<evidence type="ECO:0000256" key="3">
    <source>
        <dbReference type="ARBA" id="ARBA00023315"/>
    </source>
</evidence>
<dbReference type="AlphaFoldDB" id="A0A1H9RL39"/>
<dbReference type="PANTHER" id="PTHR10434:SF11">
    <property type="entry name" value="1-ACYL-SN-GLYCEROL-3-PHOSPHATE ACYLTRANSFERASE"/>
    <property type="match status" value="1"/>
</dbReference>
<dbReference type="InterPro" id="IPR002123">
    <property type="entry name" value="Plipid/glycerol_acylTrfase"/>
</dbReference>
<dbReference type="CDD" id="cd07989">
    <property type="entry name" value="LPLAT_AGPAT-like"/>
    <property type="match status" value="1"/>
</dbReference>
<name>A0A1H9RL39_9SPHI</name>
<keyword evidence="4" id="KW-1133">Transmembrane helix</keyword>
<keyword evidence="7" id="KW-1185">Reference proteome</keyword>
<gene>
    <name evidence="6" type="ORF">SAMN04488023_11513</name>
</gene>
<feature type="transmembrane region" description="Helical" evidence="4">
    <location>
        <begin position="20"/>
        <end position="44"/>
    </location>
</feature>
<keyword evidence="4" id="KW-0812">Transmembrane</keyword>
<proteinExistence type="predicted"/>
<dbReference type="GO" id="GO:0003841">
    <property type="term" value="F:1-acylglycerol-3-phosphate O-acyltransferase activity"/>
    <property type="evidence" value="ECO:0007669"/>
    <property type="project" value="TreeGrafter"/>
</dbReference>
<dbReference type="EMBL" id="FOGG01000015">
    <property type="protein sequence ID" value="SER73470.1"/>
    <property type="molecule type" value="Genomic_DNA"/>
</dbReference>
<evidence type="ECO:0000313" key="7">
    <source>
        <dbReference type="Proteomes" id="UP000199572"/>
    </source>
</evidence>
<feature type="transmembrane region" description="Helical" evidence="4">
    <location>
        <begin position="89"/>
        <end position="113"/>
    </location>
</feature>
<evidence type="ECO:0000256" key="1">
    <source>
        <dbReference type="ARBA" id="ARBA00005189"/>
    </source>
</evidence>
<evidence type="ECO:0000259" key="5">
    <source>
        <dbReference type="SMART" id="SM00563"/>
    </source>
</evidence>
<sequence length="269" mass="30252">MLTGKVVKKTLIRMRKFVGLIYLLYSGLIFFLLMLLVCPFIVLSTALFKEKTGRKMAFFFLKVWAWGFSLSTFLWFSSQGRKSIDTDKAYIYVGNHGSFLDAVAIVICIPQAFSPLGKIEMLKIPVFGWIYKRLVVMIDRSSRESRDQSVAELRKDLADGQSILIFPEGTMNKTDEPLAPFYDGAFRLAIETQTPIMPFAILNSKEHLPRKNPLLLNPGIIDMKFGTAIPVDGLQATDLEKLKATTFSTILSMLENPATGEAINLKTVH</sequence>
<dbReference type="STRING" id="390241.SAMN04488023_11513"/>
<feature type="domain" description="Phospholipid/glycerol acyltransferase" evidence="5">
    <location>
        <begin position="90"/>
        <end position="204"/>
    </location>
</feature>